<proteinExistence type="predicted"/>
<dbReference type="RefSeq" id="WP_143145527.1">
    <property type="nucleotide sequence ID" value="NZ_FRDI01000008.1"/>
</dbReference>
<accession>A0A1M7T8B8</accession>
<feature type="transmembrane region" description="Helical" evidence="1">
    <location>
        <begin position="105"/>
        <end position="126"/>
    </location>
</feature>
<evidence type="ECO:0000256" key="1">
    <source>
        <dbReference type="SAM" id="Phobius"/>
    </source>
</evidence>
<keyword evidence="1" id="KW-0812">Transmembrane</keyword>
<keyword evidence="1" id="KW-0472">Membrane</keyword>
<reference evidence="2 3" key="1">
    <citation type="submission" date="2016-12" db="EMBL/GenBank/DDBJ databases">
        <authorList>
            <person name="Song W.-J."/>
            <person name="Kurnit D.M."/>
        </authorList>
    </citation>
    <scope>NUCLEOTIDE SEQUENCE [LARGE SCALE GENOMIC DNA]</scope>
    <source>
        <strain evidence="2 3">DSM 11393</strain>
    </source>
</reference>
<keyword evidence="1" id="KW-1133">Transmembrane helix</keyword>
<evidence type="ECO:0000313" key="3">
    <source>
        <dbReference type="Proteomes" id="UP000186469"/>
    </source>
</evidence>
<protein>
    <recommendedName>
        <fullName evidence="4">Zinc-ribbon domain-containing protein</fullName>
    </recommendedName>
</protein>
<dbReference type="OrthoDB" id="3828517at2"/>
<dbReference type="AlphaFoldDB" id="A0A1M7T8B8"/>
<evidence type="ECO:0000313" key="2">
    <source>
        <dbReference type="EMBL" id="SHN66936.1"/>
    </source>
</evidence>
<gene>
    <name evidence="2" type="ORF">SAMN02745728_01712</name>
</gene>
<dbReference type="Proteomes" id="UP000186469">
    <property type="component" value="Unassembled WGS sequence"/>
</dbReference>
<organism evidence="2 3">
    <name type="scientific">Desulfovibrio litoralis DSM 11393</name>
    <dbReference type="NCBI Taxonomy" id="1121455"/>
    <lineage>
        <taxon>Bacteria</taxon>
        <taxon>Pseudomonadati</taxon>
        <taxon>Thermodesulfobacteriota</taxon>
        <taxon>Desulfovibrionia</taxon>
        <taxon>Desulfovibrionales</taxon>
        <taxon>Desulfovibrionaceae</taxon>
        <taxon>Desulfovibrio</taxon>
    </lineage>
</organism>
<feature type="transmembrane region" description="Helical" evidence="1">
    <location>
        <begin position="12"/>
        <end position="29"/>
    </location>
</feature>
<evidence type="ECO:0008006" key="4">
    <source>
        <dbReference type="Google" id="ProtNLM"/>
    </source>
</evidence>
<dbReference type="STRING" id="1121455.SAMN02745728_01712"/>
<dbReference type="EMBL" id="FRDI01000008">
    <property type="protein sequence ID" value="SHN66936.1"/>
    <property type="molecule type" value="Genomic_DNA"/>
</dbReference>
<sequence>MKRFFSATKNLLIITIAIILVLIVTHYIIDNHREMLTKKRMSFVFTSDFEERSKALESNKAEDSWVSRLPTKTRQEVVQRQEQDLKELKAHAIHWTRAFHAAETFFYTSLSLYVVFLLSLVVYIIFQRNQILLELKNLKNKLLPQKRRCPFCAEKIKTEAIVCKHCLRDIV</sequence>
<name>A0A1M7T8B8_9BACT</name>
<keyword evidence="3" id="KW-1185">Reference proteome</keyword>